<geneLocation type="plasmid" evidence="5 6">
    <name>unnamed</name>
</geneLocation>
<evidence type="ECO:0000259" key="4">
    <source>
        <dbReference type="PROSITE" id="PS51900"/>
    </source>
</evidence>
<dbReference type="EMBL" id="CP150851">
    <property type="protein sequence ID" value="WZW59299.1"/>
    <property type="molecule type" value="Genomic_DNA"/>
</dbReference>
<dbReference type="Gene3D" id="1.10.150.130">
    <property type="match status" value="1"/>
</dbReference>
<proteinExistence type="predicted"/>
<keyword evidence="2 3" id="KW-0238">DNA-binding</keyword>
<dbReference type="InterPro" id="IPR010998">
    <property type="entry name" value="Integrase_recombinase_N"/>
</dbReference>
<name>A0ABZ3BXI6_BURPY</name>
<evidence type="ECO:0000313" key="6">
    <source>
        <dbReference type="Proteomes" id="UP001484179"/>
    </source>
</evidence>
<evidence type="ECO:0000256" key="3">
    <source>
        <dbReference type="PROSITE-ProRule" id="PRU01248"/>
    </source>
</evidence>
<evidence type="ECO:0000256" key="2">
    <source>
        <dbReference type="ARBA" id="ARBA00023125"/>
    </source>
</evidence>
<dbReference type="InterPro" id="IPR011010">
    <property type="entry name" value="DNA_brk_join_enz"/>
</dbReference>
<keyword evidence="5" id="KW-0614">Plasmid</keyword>
<dbReference type="SUPFAM" id="SSF56349">
    <property type="entry name" value="DNA breaking-rejoining enzymes"/>
    <property type="match status" value="1"/>
</dbReference>
<feature type="domain" description="Core-binding (CB)" evidence="4">
    <location>
        <begin position="42"/>
        <end position="150"/>
    </location>
</feature>
<sequence>MLRRRSALADVVPLEALRVPSELDGSAGLNRAPVPSHQAELNTVLQAAHAWIATRGARSEATRRAYRREAERLLPWAIVVKGKPLSSLNTMDCAEYLDGFLRNPQPAERWIGRGRVERFGPAWRPFVGPLSERSRDTARRILNAMGAWLVGQQFLRVNPFGGLPAAPAVQLDTTGRTLTRAQWQYVLHTVQRPVPVFTADHTTNEAAQARDAFLLLFVLHFISDSNDFT</sequence>
<gene>
    <name evidence="5" type="ORF">WN985_33640</name>
</gene>
<dbReference type="PROSITE" id="PS51900">
    <property type="entry name" value="CB"/>
    <property type="match status" value="1"/>
</dbReference>
<dbReference type="RefSeq" id="WP_342312510.1">
    <property type="nucleotide sequence ID" value="NZ_CP150851.1"/>
</dbReference>
<protein>
    <recommendedName>
        <fullName evidence="4">Core-binding (CB) domain-containing protein</fullName>
    </recommendedName>
</protein>
<keyword evidence="1" id="KW-0229">DNA integration</keyword>
<organism evidence="5 6">
    <name type="scientific">Burkholderia pyrrocinia</name>
    <name type="common">Pseudomonas pyrrocinia</name>
    <dbReference type="NCBI Taxonomy" id="60550"/>
    <lineage>
        <taxon>Bacteria</taxon>
        <taxon>Pseudomonadati</taxon>
        <taxon>Pseudomonadota</taxon>
        <taxon>Betaproteobacteria</taxon>
        <taxon>Burkholderiales</taxon>
        <taxon>Burkholderiaceae</taxon>
        <taxon>Burkholderia</taxon>
        <taxon>Burkholderia cepacia complex</taxon>
    </lineage>
</organism>
<evidence type="ECO:0000256" key="1">
    <source>
        <dbReference type="ARBA" id="ARBA00022908"/>
    </source>
</evidence>
<dbReference type="InterPro" id="IPR044068">
    <property type="entry name" value="CB"/>
</dbReference>
<dbReference type="Proteomes" id="UP001484179">
    <property type="component" value="Plasmid unnamed"/>
</dbReference>
<reference evidence="5 6" key="1">
    <citation type="submission" date="2024-04" db="EMBL/GenBank/DDBJ databases">
        <title>Biological Control Activity of Plant Growth Promoting Rhizobacteria Burkholderia pyrrocinia BX1 against Tobacco black shank Introduction Tobacco black shank (TBS) caused by the oomycete Phytophthora. nicotianae (P. nicotianae) has become a destructive soil.</title>
        <authorList>
            <person name="Liu X."/>
            <person name="Shu C."/>
        </authorList>
    </citation>
    <scope>NUCLEOTIDE SEQUENCE [LARGE SCALE GENOMIC DNA]</scope>
    <source>
        <strain evidence="5 6">BX1</strain>
        <plasmid evidence="5 6">unnamed</plasmid>
    </source>
</reference>
<keyword evidence="6" id="KW-1185">Reference proteome</keyword>
<accession>A0ABZ3BXI6</accession>
<evidence type="ECO:0000313" key="5">
    <source>
        <dbReference type="EMBL" id="WZW59299.1"/>
    </source>
</evidence>